<evidence type="ECO:0000256" key="1">
    <source>
        <dbReference type="ARBA" id="ARBA00004236"/>
    </source>
</evidence>
<evidence type="ECO:0000256" key="4">
    <source>
        <dbReference type="ARBA" id="ARBA00022679"/>
    </source>
</evidence>
<dbReference type="CDD" id="cd02522">
    <property type="entry name" value="GT_2_like_a"/>
    <property type="match status" value="1"/>
</dbReference>
<keyword evidence="5" id="KW-0472">Membrane</keyword>
<evidence type="ECO:0000256" key="2">
    <source>
        <dbReference type="ARBA" id="ARBA00022475"/>
    </source>
</evidence>
<reference evidence="7" key="1">
    <citation type="submission" date="2012-03" db="EMBL/GenBank/DDBJ databases">
        <title>Functional metagenomics reveals considerable lignocellulase gene clusters in the gut microbiome of a wood-feeding higher termite.</title>
        <authorList>
            <person name="Liu N."/>
        </authorList>
    </citation>
    <scope>NUCLEOTIDE SEQUENCE</scope>
</reference>
<name>A0A806KMB3_9BACT</name>
<comment type="subcellular location">
    <subcellularLocation>
        <location evidence="1">Cell membrane</location>
    </subcellularLocation>
</comment>
<dbReference type="Gene3D" id="3.90.550.10">
    <property type="entry name" value="Spore Coat Polysaccharide Biosynthesis Protein SpsA, Chain A"/>
    <property type="match status" value="1"/>
</dbReference>
<dbReference type="PANTHER" id="PTHR43646">
    <property type="entry name" value="GLYCOSYLTRANSFERASE"/>
    <property type="match status" value="1"/>
</dbReference>
<keyword evidence="4 7" id="KW-0808">Transferase</keyword>
<feature type="domain" description="Glycosyltransferase 2-like" evidence="6">
    <location>
        <begin position="2"/>
        <end position="118"/>
    </location>
</feature>
<dbReference type="Pfam" id="PF00535">
    <property type="entry name" value="Glycos_transf_2"/>
    <property type="match status" value="1"/>
</dbReference>
<dbReference type="InterPro" id="IPR026461">
    <property type="entry name" value="Trfase_2_rSAM/seldom_assoc"/>
</dbReference>
<dbReference type="NCBIfam" id="TIGR04283">
    <property type="entry name" value="glyco_like_mftF"/>
    <property type="match status" value="1"/>
</dbReference>
<evidence type="ECO:0000313" key="7">
    <source>
        <dbReference type="EMBL" id="AGS53101.1"/>
    </source>
</evidence>
<dbReference type="AlphaFoldDB" id="A0A806KMB3"/>
<evidence type="ECO:0000256" key="5">
    <source>
        <dbReference type="ARBA" id="ARBA00023136"/>
    </source>
</evidence>
<sequence>MIVPTLNEERNIAALLEHVTALPGEKEIIVADGGSTDSTSELAVSWAEVFICPRGRGPQCNAGALRAGGDILFFLHTDSRLERDALPKIAQAVERGAVWGCLKLRFDDGHWLTRLIAWCSNMRVRWRGIAFGDQGIFMTRSLFAQIGGIPDLPLMEDYALSLLLKGKGLSPEQLDSYITSSARRFVSGGRLRVWLQMWSLRAQYRRGVDISILQSTYRNIR</sequence>
<keyword evidence="2" id="KW-1003">Cell membrane</keyword>
<dbReference type="GO" id="GO:0005886">
    <property type="term" value="C:plasma membrane"/>
    <property type="evidence" value="ECO:0007669"/>
    <property type="project" value="UniProtKB-SubCell"/>
</dbReference>
<dbReference type="InterPro" id="IPR001173">
    <property type="entry name" value="Glyco_trans_2-like"/>
</dbReference>
<dbReference type="GO" id="GO:0016757">
    <property type="term" value="F:glycosyltransferase activity"/>
    <property type="evidence" value="ECO:0007669"/>
    <property type="project" value="UniProtKB-KW"/>
</dbReference>
<dbReference type="PANTHER" id="PTHR43646:SF2">
    <property type="entry name" value="GLYCOSYLTRANSFERASE 2-LIKE DOMAIN-CONTAINING PROTEIN"/>
    <property type="match status" value="1"/>
</dbReference>
<protein>
    <submittedName>
        <fullName evidence="7">Glycosyl transferase, family 2</fullName>
    </submittedName>
</protein>
<evidence type="ECO:0000256" key="3">
    <source>
        <dbReference type="ARBA" id="ARBA00022676"/>
    </source>
</evidence>
<dbReference type="InterPro" id="IPR029044">
    <property type="entry name" value="Nucleotide-diphossugar_trans"/>
</dbReference>
<dbReference type="EMBL" id="JQ844221">
    <property type="protein sequence ID" value="AGS53101.1"/>
    <property type="molecule type" value="Genomic_DNA"/>
</dbReference>
<evidence type="ECO:0000259" key="6">
    <source>
        <dbReference type="Pfam" id="PF00535"/>
    </source>
</evidence>
<keyword evidence="3" id="KW-0328">Glycosyltransferase</keyword>
<accession>A0A806KMB3</accession>
<organism evidence="7">
    <name type="scientific">uncultured bacterium contig00036</name>
    <dbReference type="NCBI Taxonomy" id="1181524"/>
    <lineage>
        <taxon>Bacteria</taxon>
        <taxon>environmental samples</taxon>
    </lineage>
</organism>
<proteinExistence type="predicted"/>
<dbReference type="SUPFAM" id="SSF53448">
    <property type="entry name" value="Nucleotide-diphospho-sugar transferases"/>
    <property type="match status" value="1"/>
</dbReference>